<sequence length="94" mass="11184">MDYQEVFGNIKIEPYREAAERFLPDKIKVLFIFESPPFPPPIHPITGEKNPDWSYFYRFETKGSNNLRREVYAAVFDKKVVDHEGFLYEFCKEG</sequence>
<feature type="non-terminal residue" evidence="1">
    <location>
        <position position="94"/>
    </location>
</feature>
<gene>
    <name evidence="1" type="ORF">S03H2_28956</name>
</gene>
<organism evidence="1">
    <name type="scientific">marine sediment metagenome</name>
    <dbReference type="NCBI Taxonomy" id="412755"/>
    <lineage>
        <taxon>unclassified sequences</taxon>
        <taxon>metagenomes</taxon>
        <taxon>ecological metagenomes</taxon>
    </lineage>
</organism>
<dbReference type="EMBL" id="BARU01017457">
    <property type="protein sequence ID" value="GAH60304.1"/>
    <property type="molecule type" value="Genomic_DNA"/>
</dbReference>
<comment type="caution">
    <text evidence="1">The sequence shown here is derived from an EMBL/GenBank/DDBJ whole genome shotgun (WGS) entry which is preliminary data.</text>
</comment>
<name>X1I2J3_9ZZZZ</name>
<dbReference type="AlphaFoldDB" id="X1I2J3"/>
<accession>X1I2J3</accession>
<proteinExistence type="predicted"/>
<protein>
    <submittedName>
        <fullName evidence="1">Uncharacterized protein</fullName>
    </submittedName>
</protein>
<reference evidence="1" key="1">
    <citation type="journal article" date="2014" name="Front. Microbiol.">
        <title>High frequency of phylogenetically diverse reductive dehalogenase-homologous genes in deep subseafloor sedimentary metagenomes.</title>
        <authorList>
            <person name="Kawai M."/>
            <person name="Futagami T."/>
            <person name="Toyoda A."/>
            <person name="Takaki Y."/>
            <person name="Nishi S."/>
            <person name="Hori S."/>
            <person name="Arai W."/>
            <person name="Tsubouchi T."/>
            <person name="Morono Y."/>
            <person name="Uchiyama I."/>
            <person name="Ito T."/>
            <person name="Fujiyama A."/>
            <person name="Inagaki F."/>
            <person name="Takami H."/>
        </authorList>
    </citation>
    <scope>NUCLEOTIDE SEQUENCE</scope>
    <source>
        <strain evidence="1">Expedition CK06-06</strain>
    </source>
</reference>
<evidence type="ECO:0000313" key="1">
    <source>
        <dbReference type="EMBL" id="GAH60304.1"/>
    </source>
</evidence>